<dbReference type="SUPFAM" id="SSF49503">
    <property type="entry name" value="Cupredoxins"/>
    <property type="match status" value="1"/>
</dbReference>
<evidence type="ECO:0000256" key="2">
    <source>
        <dbReference type="ARBA" id="ARBA00023180"/>
    </source>
</evidence>
<dbReference type="Gene3D" id="2.60.40.420">
    <property type="entry name" value="Cupredoxins - blue copper proteins"/>
    <property type="match status" value="1"/>
</dbReference>
<evidence type="ECO:0000259" key="5">
    <source>
        <dbReference type="PROSITE" id="PS51485"/>
    </source>
</evidence>
<accession>A0A5J9VCV9</accession>
<dbReference type="GO" id="GO:0009055">
    <property type="term" value="F:electron transfer activity"/>
    <property type="evidence" value="ECO:0007669"/>
    <property type="project" value="InterPro"/>
</dbReference>
<reference evidence="6 8" key="1">
    <citation type="journal article" date="2019" name="Sci. Rep.">
        <title>A high-quality genome of Eragrostis curvula grass provides insights into Poaceae evolution and supports new strategies to enhance forage quality.</title>
        <authorList>
            <person name="Carballo J."/>
            <person name="Santos B.A.C.M."/>
            <person name="Zappacosta D."/>
            <person name="Garbus I."/>
            <person name="Selva J.P."/>
            <person name="Gallo C.A."/>
            <person name="Diaz A."/>
            <person name="Albertini E."/>
            <person name="Caccamo M."/>
            <person name="Echenique V."/>
        </authorList>
    </citation>
    <scope>NUCLEOTIDE SEQUENCE [LARGE SCALE GENOMIC DNA]</scope>
    <source>
        <strain evidence="8">cv. Victoria</strain>
        <tissue evidence="6">Leaf</tissue>
    </source>
</reference>
<dbReference type="Pfam" id="PF02298">
    <property type="entry name" value="Cu_bind_like"/>
    <property type="match status" value="1"/>
</dbReference>
<dbReference type="InterPro" id="IPR041844">
    <property type="entry name" value="Plantacyanin"/>
</dbReference>
<feature type="region of interest" description="Disordered" evidence="3">
    <location>
        <begin position="1"/>
        <end position="28"/>
    </location>
</feature>
<evidence type="ECO:0000313" key="8">
    <source>
        <dbReference type="Proteomes" id="UP000324897"/>
    </source>
</evidence>
<evidence type="ECO:0000256" key="3">
    <source>
        <dbReference type="SAM" id="MobiDB-lite"/>
    </source>
</evidence>
<dbReference type="AlphaFoldDB" id="A0A5J9VCV9"/>
<keyword evidence="2" id="KW-0325">Glycoprotein</keyword>
<gene>
    <name evidence="6" type="ORF">EJB05_25121</name>
    <name evidence="7" type="ORF">EJB05_25144</name>
</gene>
<dbReference type="PANTHER" id="PTHR33021">
    <property type="entry name" value="BLUE COPPER PROTEIN"/>
    <property type="match status" value="1"/>
</dbReference>
<feature type="non-terminal residue" evidence="6">
    <location>
        <position position="1"/>
    </location>
</feature>
<dbReference type="Gramene" id="TVU33311">
    <property type="protein sequence ID" value="TVU33311"/>
    <property type="gene ID" value="EJB05_25121"/>
</dbReference>
<dbReference type="EMBL" id="RWGY01000011">
    <property type="protein sequence ID" value="TVU33334.1"/>
    <property type="molecule type" value="Genomic_DNA"/>
</dbReference>
<dbReference type="GO" id="GO:0005886">
    <property type="term" value="C:plasma membrane"/>
    <property type="evidence" value="ECO:0007669"/>
    <property type="project" value="TreeGrafter"/>
</dbReference>
<keyword evidence="1" id="KW-1015">Disulfide bond</keyword>
<dbReference type="InterPro" id="IPR003245">
    <property type="entry name" value="Phytocyanin_dom"/>
</dbReference>
<dbReference type="FunFam" id="2.60.40.420:FF:000034">
    <property type="entry name" value="Cupredoxin superfamily protein"/>
    <property type="match status" value="1"/>
</dbReference>
<proteinExistence type="predicted"/>
<evidence type="ECO:0000256" key="4">
    <source>
        <dbReference type="SAM" id="Phobius"/>
    </source>
</evidence>
<dbReference type="CDD" id="cd11013">
    <property type="entry name" value="Plantacyanin"/>
    <property type="match status" value="1"/>
</dbReference>
<keyword evidence="4" id="KW-0812">Transmembrane</keyword>
<evidence type="ECO:0000313" key="6">
    <source>
        <dbReference type="EMBL" id="TVU33311.1"/>
    </source>
</evidence>
<feature type="transmembrane region" description="Helical" evidence="4">
    <location>
        <begin position="50"/>
        <end position="69"/>
    </location>
</feature>
<dbReference type="InterPro" id="IPR039391">
    <property type="entry name" value="Phytocyanin-like"/>
</dbReference>
<keyword evidence="4" id="KW-0472">Membrane</keyword>
<dbReference type="PANTHER" id="PTHR33021:SF193">
    <property type="entry name" value="OS06G0218600 PROTEIN"/>
    <property type="match status" value="1"/>
</dbReference>
<dbReference type="InterPro" id="IPR008972">
    <property type="entry name" value="Cupredoxin"/>
</dbReference>
<protein>
    <recommendedName>
        <fullName evidence="5">Phytocyanin domain-containing protein</fullName>
    </recommendedName>
</protein>
<dbReference type="OrthoDB" id="1934652at2759"/>
<sequence>MPINRGRSFQAQTIPASSSAFHPVSSSPITRPAVTVSSPLPMAPGSVGKVATVLMVLCCVIFVAQAAVIPVGGGTGWTFGVGNSWARGKQPLAVGDVLVFQYAADEHNVVQVDQNGYNSCKAGVGSPVHTSGDDRITLTESGKHFFICTFPGHCSEGMRIAVTVN</sequence>
<evidence type="ECO:0000313" key="7">
    <source>
        <dbReference type="EMBL" id="TVU33334.1"/>
    </source>
</evidence>
<keyword evidence="4" id="KW-1133">Transmembrane helix</keyword>
<dbReference type="PROSITE" id="PS51485">
    <property type="entry name" value="PHYTOCYANIN"/>
    <property type="match status" value="1"/>
</dbReference>
<evidence type="ECO:0000256" key="1">
    <source>
        <dbReference type="ARBA" id="ARBA00023157"/>
    </source>
</evidence>
<keyword evidence="8" id="KW-1185">Reference proteome</keyword>
<name>A0A5J9VCV9_9POAL</name>
<organism evidence="6 8">
    <name type="scientific">Eragrostis curvula</name>
    <name type="common">weeping love grass</name>
    <dbReference type="NCBI Taxonomy" id="38414"/>
    <lineage>
        <taxon>Eukaryota</taxon>
        <taxon>Viridiplantae</taxon>
        <taxon>Streptophyta</taxon>
        <taxon>Embryophyta</taxon>
        <taxon>Tracheophyta</taxon>
        <taxon>Spermatophyta</taxon>
        <taxon>Magnoliopsida</taxon>
        <taxon>Liliopsida</taxon>
        <taxon>Poales</taxon>
        <taxon>Poaceae</taxon>
        <taxon>PACMAD clade</taxon>
        <taxon>Chloridoideae</taxon>
        <taxon>Eragrostideae</taxon>
        <taxon>Eragrostidinae</taxon>
        <taxon>Eragrostis</taxon>
    </lineage>
</organism>
<dbReference type="Gramene" id="TVU33334">
    <property type="protein sequence ID" value="TVU33334"/>
    <property type="gene ID" value="EJB05_25144"/>
</dbReference>
<comment type="caution">
    <text evidence="6">The sequence shown here is derived from an EMBL/GenBank/DDBJ whole genome shotgun (WGS) entry which is preliminary data.</text>
</comment>
<dbReference type="Proteomes" id="UP000324897">
    <property type="component" value="Chromosome 1"/>
</dbReference>
<feature type="domain" description="Phytocyanin" evidence="5">
    <location>
        <begin position="67"/>
        <end position="165"/>
    </location>
</feature>
<feature type="compositionally biased region" description="Low complexity" evidence="3">
    <location>
        <begin position="15"/>
        <end position="28"/>
    </location>
</feature>
<dbReference type="EMBL" id="RWGY01000011">
    <property type="protein sequence ID" value="TVU33311.1"/>
    <property type="molecule type" value="Genomic_DNA"/>
</dbReference>